<proteinExistence type="predicted"/>
<dbReference type="Proteomes" id="UP000186685">
    <property type="component" value="Unassembled WGS sequence"/>
</dbReference>
<accession>A0A854BTF9</accession>
<name>A0A854BTF9_9BACT</name>
<reference evidence="1 2" key="1">
    <citation type="journal article" date="2016" name="Nat. Biotechnol.">
        <title>Measurement of bacterial replication rates in microbial communities.</title>
        <authorList>
            <person name="Brown C.T."/>
            <person name="Olm M.R."/>
            <person name="Thomas B.C."/>
            <person name="Banfield J.F."/>
        </authorList>
    </citation>
    <scope>NUCLEOTIDE SEQUENCE [LARGE SCALE GENOMIC DNA]</scope>
    <source>
        <strain evidence="1">45_130</strain>
    </source>
</reference>
<gene>
    <name evidence="1" type="ORF">BHV76_11570</name>
</gene>
<dbReference type="AlphaFoldDB" id="A0A854BTF9"/>
<evidence type="ECO:0000313" key="1">
    <source>
        <dbReference type="EMBL" id="OKZ06262.1"/>
    </source>
</evidence>
<evidence type="ECO:0000313" key="2">
    <source>
        <dbReference type="Proteomes" id="UP000186685"/>
    </source>
</evidence>
<sequence length="93" mass="10899">MTNSLFHTVGYKNHSVGYIFHSVKYKSHTVKQRIFRRILKNMLEAVEKYVGGKRSSLQSEVLTFLSEKHRKSMEKSRNVRRSSENSCIFACIE</sequence>
<protein>
    <submittedName>
        <fullName evidence="1">Uncharacterized protein</fullName>
    </submittedName>
</protein>
<comment type="caution">
    <text evidence="1">The sequence shown here is derived from an EMBL/GenBank/DDBJ whole genome shotgun (WGS) entry which is preliminary data.</text>
</comment>
<organism evidence="1 2">
    <name type="scientific">Phocaeicola plebeius</name>
    <dbReference type="NCBI Taxonomy" id="310297"/>
    <lineage>
        <taxon>Bacteria</taxon>
        <taxon>Pseudomonadati</taxon>
        <taxon>Bacteroidota</taxon>
        <taxon>Bacteroidia</taxon>
        <taxon>Bacteroidales</taxon>
        <taxon>Bacteroidaceae</taxon>
        <taxon>Phocaeicola</taxon>
    </lineage>
</organism>
<dbReference type="EMBL" id="MNQR01000053">
    <property type="protein sequence ID" value="OKZ06262.1"/>
    <property type="molecule type" value="Genomic_DNA"/>
</dbReference>